<keyword evidence="1" id="KW-0843">Virulence</keyword>
<dbReference type="EMBL" id="PQXL01000228">
    <property type="protein sequence ID" value="THV48773.1"/>
    <property type="molecule type" value="Genomic_DNA"/>
</dbReference>
<reference evidence="2 3" key="1">
    <citation type="submission" date="2017-12" db="EMBL/GenBank/DDBJ databases">
        <title>Comparative genomics of Botrytis spp.</title>
        <authorList>
            <person name="Valero-Jimenez C.A."/>
            <person name="Tapia P."/>
            <person name="Veloso J."/>
            <person name="Silva-Moreno E."/>
            <person name="Staats M."/>
            <person name="Valdes J.H."/>
            <person name="Van Kan J.A.L."/>
        </authorList>
    </citation>
    <scope>NUCLEOTIDE SEQUENCE [LARGE SCALE GENOMIC DNA]</scope>
    <source>
        <strain evidence="2 3">MUCL435</strain>
    </source>
</reference>
<dbReference type="Proteomes" id="UP000308671">
    <property type="component" value="Unassembled WGS sequence"/>
</dbReference>
<protein>
    <recommendedName>
        <fullName evidence="4">Cytochrome P450</fullName>
    </recommendedName>
</protein>
<accession>A0A4S8QU09</accession>
<dbReference type="InterPro" id="IPR036396">
    <property type="entry name" value="Cyt_P450_sf"/>
</dbReference>
<dbReference type="Pfam" id="PF00067">
    <property type="entry name" value="p450"/>
    <property type="match status" value="1"/>
</dbReference>
<dbReference type="SUPFAM" id="SSF48264">
    <property type="entry name" value="Cytochrome P450"/>
    <property type="match status" value="1"/>
</dbReference>
<dbReference type="PANTHER" id="PTHR24305">
    <property type="entry name" value="CYTOCHROME P450"/>
    <property type="match status" value="1"/>
</dbReference>
<gene>
    <name evidence="2" type="ORF">BGAL_0228g00070</name>
</gene>
<dbReference type="InterPro" id="IPR001128">
    <property type="entry name" value="Cyt_P450"/>
</dbReference>
<dbReference type="GO" id="GO:0016705">
    <property type="term" value="F:oxidoreductase activity, acting on paired donors, with incorporation or reduction of molecular oxygen"/>
    <property type="evidence" value="ECO:0007669"/>
    <property type="project" value="InterPro"/>
</dbReference>
<dbReference type="GO" id="GO:0004497">
    <property type="term" value="F:monooxygenase activity"/>
    <property type="evidence" value="ECO:0007669"/>
    <property type="project" value="InterPro"/>
</dbReference>
<dbReference type="GO" id="GO:0005506">
    <property type="term" value="F:iron ion binding"/>
    <property type="evidence" value="ECO:0007669"/>
    <property type="project" value="InterPro"/>
</dbReference>
<organism evidence="2 3">
    <name type="scientific">Botrytis galanthina</name>
    <dbReference type="NCBI Taxonomy" id="278940"/>
    <lineage>
        <taxon>Eukaryota</taxon>
        <taxon>Fungi</taxon>
        <taxon>Dikarya</taxon>
        <taxon>Ascomycota</taxon>
        <taxon>Pezizomycotina</taxon>
        <taxon>Leotiomycetes</taxon>
        <taxon>Helotiales</taxon>
        <taxon>Sclerotiniaceae</taxon>
        <taxon>Botrytis</taxon>
    </lineage>
</organism>
<dbReference type="GO" id="GO:0020037">
    <property type="term" value="F:heme binding"/>
    <property type="evidence" value="ECO:0007669"/>
    <property type="project" value="InterPro"/>
</dbReference>
<evidence type="ECO:0000256" key="1">
    <source>
        <dbReference type="ARBA" id="ARBA00023026"/>
    </source>
</evidence>
<dbReference type="PANTHER" id="PTHR24305:SF199">
    <property type="entry name" value="P450, PUTATIVE (EUROFUNG)-RELATED"/>
    <property type="match status" value="1"/>
</dbReference>
<evidence type="ECO:0000313" key="2">
    <source>
        <dbReference type="EMBL" id="THV48773.1"/>
    </source>
</evidence>
<dbReference type="OrthoDB" id="1470350at2759"/>
<dbReference type="AlphaFoldDB" id="A0A4S8QU09"/>
<proteinExistence type="predicted"/>
<name>A0A4S8QU09_9HELO</name>
<keyword evidence="3" id="KW-1185">Reference proteome</keyword>
<evidence type="ECO:0000313" key="3">
    <source>
        <dbReference type="Proteomes" id="UP000308671"/>
    </source>
</evidence>
<evidence type="ECO:0008006" key="4">
    <source>
        <dbReference type="Google" id="ProtNLM"/>
    </source>
</evidence>
<sequence>MLLYLVQNPEKLHKLVAEIRKTFQREEDIKIATLRDLPYLNAVINEGLRLKNPVPGGLPRIVPPGGDIYVDTLLPPGVSIHHLTRYSNITDRCRQPFSIGHSNCIEIWLVIARLLWAFDVAETEKRLDWTKLKTLMIIQKESIMLSIKIREGINELSKTT</sequence>
<dbReference type="Gene3D" id="1.10.630.10">
    <property type="entry name" value="Cytochrome P450"/>
    <property type="match status" value="1"/>
</dbReference>
<dbReference type="InterPro" id="IPR050121">
    <property type="entry name" value="Cytochrome_P450_monoxygenase"/>
</dbReference>
<comment type="caution">
    <text evidence="2">The sequence shown here is derived from an EMBL/GenBank/DDBJ whole genome shotgun (WGS) entry which is preliminary data.</text>
</comment>